<dbReference type="Proteomes" id="UP000006906">
    <property type="component" value="Chromosome 2"/>
</dbReference>
<dbReference type="GO" id="GO:0008270">
    <property type="term" value="F:zinc ion binding"/>
    <property type="evidence" value="ECO:0007669"/>
    <property type="project" value="UniProtKB-KW"/>
</dbReference>
<feature type="region of interest" description="Disordered" evidence="2">
    <location>
        <begin position="516"/>
        <end position="538"/>
    </location>
</feature>
<reference evidence="5 6" key="1">
    <citation type="journal article" date="2007" name="Science">
        <title>The Chlamydomonas genome reveals the evolution of key animal and plant functions.</title>
        <authorList>
            <person name="Merchant S.S."/>
            <person name="Prochnik S.E."/>
            <person name="Vallon O."/>
            <person name="Harris E.H."/>
            <person name="Karpowicz S.J."/>
            <person name="Witman G.B."/>
            <person name="Terry A."/>
            <person name="Salamov A."/>
            <person name="Fritz-Laylin L.K."/>
            <person name="Marechal-Drouard L."/>
            <person name="Marshall W.F."/>
            <person name="Qu L.H."/>
            <person name="Nelson D.R."/>
            <person name="Sanderfoot A.A."/>
            <person name="Spalding M.H."/>
            <person name="Kapitonov V.V."/>
            <person name="Ren Q."/>
            <person name="Ferris P."/>
            <person name="Lindquist E."/>
            <person name="Shapiro H."/>
            <person name="Lucas S.M."/>
            <person name="Grimwood J."/>
            <person name="Schmutz J."/>
            <person name="Cardol P."/>
            <person name="Cerutti H."/>
            <person name="Chanfreau G."/>
            <person name="Chen C.L."/>
            <person name="Cognat V."/>
            <person name="Croft M.T."/>
            <person name="Dent R."/>
            <person name="Dutcher S."/>
            <person name="Fernandez E."/>
            <person name="Fukuzawa H."/>
            <person name="Gonzalez-Ballester D."/>
            <person name="Gonzalez-Halphen D."/>
            <person name="Hallmann A."/>
            <person name="Hanikenne M."/>
            <person name="Hippler M."/>
            <person name="Inwood W."/>
            <person name="Jabbari K."/>
            <person name="Kalanon M."/>
            <person name="Kuras R."/>
            <person name="Lefebvre P.A."/>
            <person name="Lemaire S.D."/>
            <person name="Lobanov A.V."/>
            <person name="Lohr M."/>
            <person name="Manuell A."/>
            <person name="Meier I."/>
            <person name="Mets L."/>
            <person name="Mittag M."/>
            <person name="Mittelmeier T."/>
            <person name="Moroney J.V."/>
            <person name="Moseley J."/>
            <person name="Napoli C."/>
            <person name="Nedelcu A.M."/>
            <person name="Niyogi K."/>
            <person name="Novoselov S.V."/>
            <person name="Paulsen I.T."/>
            <person name="Pazour G."/>
            <person name="Purton S."/>
            <person name="Ral J.P."/>
            <person name="Riano-Pachon D.M."/>
            <person name="Riekhof W."/>
            <person name="Rymarquis L."/>
            <person name="Schroda M."/>
            <person name="Stern D."/>
            <person name="Umen J."/>
            <person name="Willows R."/>
            <person name="Wilson N."/>
            <person name="Zimmer S.L."/>
            <person name="Allmer J."/>
            <person name="Balk J."/>
            <person name="Bisova K."/>
            <person name="Chen C.J."/>
            <person name="Elias M."/>
            <person name="Gendler K."/>
            <person name="Hauser C."/>
            <person name="Lamb M.R."/>
            <person name="Ledford H."/>
            <person name="Long J.C."/>
            <person name="Minagawa J."/>
            <person name="Page M.D."/>
            <person name="Pan J."/>
            <person name="Pootakham W."/>
            <person name="Roje S."/>
            <person name="Rose A."/>
            <person name="Stahlberg E."/>
            <person name="Terauchi A.M."/>
            <person name="Yang P."/>
            <person name="Ball S."/>
            <person name="Bowler C."/>
            <person name="Dieckmann C.L."/>
            <person name="Gladyshev V.N."/>
            <person name="Green P."/>
            <person name="Jorgensen R."/>
            <person name="Mayfield S."/>
            <person name="Mueller-Roeber B."/>
            <person name="Rajamani S."/>
            <person name="Sayre R.T."/>
            <person name="Brokstein P."/>
            <person name="Dubchak I."/>
            <person name="Goodstein D."/>
            <person name="Hornick L."/>
            <person name="Huang Y.W."/>
            <person name="Jhaveri J."/>
            <person name="Luo Y."/>
            <person name="Martinez D."/>
            <person name="Ngau W.C."/>
            <person name="Otillar B."/>
            <person name="Poliakov A."/>
            <person name="Porter A."/>
            <person name="Szajkowski L."/>
            <person name="Werner G."/>
            <person name="Zhou K."/>
            <person name="Grigoriev I.V."/>
            <person name="Rokhsar D.S."/>
            <person name="Grossman A.R."/>
        </authorList>
    </citation>
    <scope>NUCLEOTIDE SEQUENCE [LARGE SCALE GENOMIC DNA]</scope>
    <source>
        <strain evidence="6">CC-503</strain>
    </source>
</reference>
<evidence type="ECO:0000256" key="1">
    <source>
        <dbReference type="PROSITE-ProRule" id="PRU00175"/>
    </source>
</evidence>
<dbReference type="Gene3D" id="3.30.40.10">
    <property type="entry name" value="Zinc/RING finger domain, C3HC4 (zinc finger)"/>
    <property type="match status" value="1"/>
</dbReference>
<keyword evidence="6" id="KW-1185">Reference proteome</keyword>
<protein>
    <recommendedName>
        <fullName evidence="4">RING-type domain-containing protein</fullName>
    </recommendedName>
</protein>
<dbReference type="Gene3D" id="2.10.25.10">
    <property type="entry name" value="Laminin"/>
    <property type="match status" value="1"/>
</dbReference>
<evidence type="ECO:0000256" key="2">
    <source>
        <dbReference type="SAM" id="MobiDB-lite"/>
    </source>
</evidence>
<keyword evidence="3" id="KW-0732">Signal</keyword>
<feature type="compositionally biased region" description="Acidic residues" evidence="2">
    <location>
        <begin position="375"/>
        <end position="387"/>
    </location>
</feature>
<evidence type="ECO:0000313" key="6">
    <source>
        <dbReference type="Proteomes" id="UP000006906"/>
    </source>
</evidence>
<dbReference type="PROSITE" id="PS50089">
    <property type="entry name" value="ZF_RING_2"/>
    <property type="match status" value="1"/>
</dbReference>
<dbReference type="InParanoid" id="A0A2K3E2W6"/>
<organism evidence="5 6">
    <name type="scientific">Chlamydomonas reinhardtii</name>
    <name type="common">Chlamydomonas smithii</name>
    <dbReference type="NCBI Taxonomy" id="3055"/>
    <lineage>
        <taxon>Eukaryota</taxon>
        <taxon>Viridiplantae</taxon>
        <taxon>Chlorophyta</taxon>
        <taxon>core chlorophytes</taxon>
        <taxon>Chlorophyceae</taxon>
        <taxon>CS clade</taxon>
        <taxon>Chlamydomonadales</taxon>
        <taxon>Chlamydomonadaceae</taxon>
        <taxon>Chlamydomonas</taxon>
    </lineage>
</organism>
<evidence type="ECO:0000313" key="5">
    <source>
        <dbReference type="EMBL" id="PNW87122.1"/>
    </source>
</evidence>
<feature type="compositionally biased region" description="Low complexity" evidence="2">
    <location>
        <begin position="916"/>
        <end position="931"/>
    </location>
</feature>
<dbReference type="CDD" id="cd00054">
    <property type="entry name" value="EGF_CA"/>
    <property type="match status" value="1"/>
</dbReference>
<evidence type="ECO:0000256" key="3">
    <source>
        <dbReference type="SAM" id="SignalP"/>
    </source>
</evidence>
<dbReference type="RefSeq" id="XP_042927498.1">
    <property type="nucleotide sequence ID" value="XM_043059864.1"/>
</dbReference>
<dbReference type="SMART" id="SM00184">
    <property type="entry name" value="RING"/>
    <property type="match status" value="1"/>
</dbReference>
<feature type="chain" id="PRO_5014381016" description="RING-type domain-containing protein" evidence="3">
    <location>
        <begin position="27"/>
        <end position="1074"/>
    </location>
</feature>
<keyword evidence="1" id="KW-0863">Zinc-finger</keyword>
<feature type="region of interest" description="Disordered" evidence="2">
    <location>
        <begin position="635"/>
        <end position="656"/>
    </location>
</feature>
<keyword evidence="1" id="KW-0479">Metal-binding</keyword>
<dbReference type="PROSITE" id="PS01186">
    <property type="entry name" value="EGF_2"/>
    <property type="match status" value="1"/>
</dbReference>
<feature type="region of interest" description="Disordered" evidence="2">
    <location>
        <begin position="464"/>
        <end position="489"/>
    </location>
</feature>
<dbReference type="PaxDb" id="3055-EDP07404"/>
<dbReference type="Pfam" id="PF23106">
    <property type="entry name" value="EGF_Teneurin"/>
    <property type="match status" value="1"/>
</dbReference>
<feature type="compositionally biased region" description="Pro residues" evidence="2">
    <location>
        <begin position="468"/>
        <end position="478"/>
    </location>
</feature>
<dbReference type="PANTHER" id="PTHR14879:SF5">
    <property type="entry name" value="RING-TYPE DOMAIN-CONTAINING PROTEIN"/>
    <property type="match status" value="1"/>
</dbReference>
<feature type="region of interest" description="Disordered" evidence="2">
    <location>
        <begin position="836"/>
        <end position="931"/>
    </location>
</feature>
<dbReference type="OrthoDB" id="5855668at2759"/>
<gene>
    <name evidence="5" type="ORF">CHLRE_02g110000v5</name>
</gene>
<dbReference type="InterPro" id="IPR000742">
    <property type="entry name" value="EGF"/>
</dbReference>
<feature type="signal peptide" evidence="3">
    <location>
        <begin position="1"/>
        <end position="26"/>
    </location>
</feature>
<dbReference type="InterPro" id="IPR001841">
    <property type="entry name" value="Znf_RING"/>
</dbReference>
<dbReference type="InterPro" id="IPR013083">
    <property type="entry name" value="Znf_RING/FYVE/PHD"/>
</dbReference>
<dbReference type="PANTHER" id="PTHR14879">
    <property type="entry name" value="CASPASE REGULATOR, RING FINGER DOMAIN-CONTAINING"/>
    <property type="match status" value="1"/>
</dbReference>
<sequence>MYPVGVNRYWLVWLAVAATLTADASARSLLLEGAKGQSRVHEPVNIPEDARIDLCECEPAAGFPHDLGCEREGWFISNFEYQGTWMGGGGLVPLSRAICCRPCLPGELPRPPSEMHRLGNGTARPVAVVSIGCHPSSGRQYRALSCEQSGGSFVTGFSQAERVNSAAYDEYYPVGQVECCTPAVLLSSGEVWQLKRCDCTISQTKDCGGLTTSRLLWGFAQWRMSSGGEYIPVAPLECCGLCLGDKIHDKTNCEDLNFCSNNGICTLGACECFEGYAGADCSVRAGGGEETGTLPWWGTLLIVTGSVMFISFSSIAMKYTFQTIRAHAGGGGGGSGAAGRRNAGGSAAADASAVSRPLLLAGLDDEGSAGSHDTDEQDLTGFCDDDSCGGGGAPYGSDGHRSQAYGSGSQHGGHPQRPHRHPHPRGAGTRGTGGGMTAASPAASSMSNGEAFLFQMDDLAAHLTPPHAAAPPLRPPEPISEQPEAEDAALVAEAQARSLPEVAARAAAAAAAALSPARRSNHGVSGAGPPPPASPFRAAAAAPTPEYAVAATMPRTGSGVMLSEAGGLHGERGLGRVASGSLALAAAAAEAAPMPIGPTLTAGAPGSVAAFTYPVVLPPALSSLPSGAGLFTGHAGSMPTSTRTSPAGASGAGGTGSIGAPSLLSPALALDVSSQRATGSGSARTTSPALAPAHAPGLEALQPAAASVGNRFSLQTGWLDEQVNAEREPPPLELRLLAVGAGGGGDDAIEAALRDLEVLDPELAAAWSDAASGASLPMCGSDHYEGLPETVSRHSPTQLYLPPGAATAADRDGMLAAGGAGPHGLVSAFALPSDHDQALPTGYTPSRGSREWPPSSSHAALQAHGSGPLGASGQRVHHGSGGGQVLTPRRPKPAAQTGSGRGPGDGISGAGTAGPHHFAQQQQQQQQQHQAHLLGLQHRNATDAASEAALSVASGPSAGCGSGSIPYGADGYGSDLGSDLAVHGRAPSGTGGSGIGAGGDSVACEAAGGGAVVGGGGGPGISAATCAICMEKPIQVALVPCGHANVCRRCSRRLTRCPFCRKEIIRRQRLFYST</sequence>
<dbReference type="Pfam" id="PF13920">
    <property type="entry name" value="zf-C3HC4_3"/>
    <property type="match status" value="1"/>
</dbReference>
<feature type="compositionally biased region" description="Gly residues" evidence="2">
    <location>
        <begin position="899"/>
        <end position="912"/>
    </location>
</feature>
<feature type="domain" description="RING-type" evidence="4">
    <location>
        <begin position="1026"/>
        <end position="1061"/>
    </location>
</feature>
<dbReference type="EMBL" id="CM008963">
    <property type="protein sequence ID" value="PNW87122.1"/>
    <property type="molecule type" value="Genomic_DNA"/>
</dbReference>
<keyword evidence="1" id="KW-0862">Zinc</keyword>
<dbReference type="AlphaFoldDB" id="A0A2K3E2W6"/>
<proteinExistence type="predicted"/>
<dbReference type="KEGG" id="cre:CHLRE_02g110000v5"/>
<dbReference type="GeneID" id="5725494"/>
<dbReference type="InterPro" id="IPR051728">
    <property type="entry name" value="RING-FYVE_E3_ubiquitin-ligase"/>
</dbReference>
<feature type="region of interest" description="Disordered" evidence="2">
    <location>
        <begin position="364"/>
        <end position="444"/>
    </location>
</feature>
<dbReference type="Gramene" id="PNW87122">
    <property type="protein sequence ID" value="PNW87122"/>
    <property type="gene ID" value="CHLRE_02g110000v5"/>
</dbReference>
<accession>A0A2K3E2W6</accession>
<dbReference type="SUPFAM" id="SSF57850">
    <property type="entry name" value="RING/U-box"/>
    <property type="match status" value="1"/>
</dbReference>
<dbReference type="ExpressionAtlas" id="A0A2K3E2W6">
    <property type="expression patterns" value="baseline"/>
</dbReference>
<feature type="compositionally biased region" description="Basic residues" evidence="2">
    <location>
        <begin position="414"/>
        <end position="424"/>
    </location>
</feature>
<evidence type="ECO:0000259" key="4">
    <source>
        <dbReference type="PROSITE" id="PS50089"/>
    </source>
</evidence>
<dbReference type="PROSITE" id="PS00022">
    <property type="entry name" value="EGF_1"/>
    <property type="match status" value="1"/>
</dbReference>
<feature type="compositionally biased region" description="Low complexity" evidence="2">
    <location>
        <begin position="639"/>
        <end position="649"/>
    </location>
</feature>
<name>A0A2K3E2W6_CHLRE</name>